<reference evidence="1 2" key="2">
    <citation type="submission" date="2018-11" db="EMBL/GenBank/DDBJ databases">
        <authorList>
            <consortium name="Pathogen Informatics"/>
        </authorList>
    </citation>
    <scope>NUCLEOTIDE SEQUENCE [LARGE SCALE GENOMIC DNA]</scope>
</reference>
<protein>
    <submittedName>
        <fullName evidence="3">BSD domain-containing protein</fullName>
    </submittedName>
</protein>
<evidence type="ECO:0000313" key="1">
    <source>
        <dbReference type="EMBL" id="VDN44673.1"/>
    </source>
</evidence>
<dbReference type="OrthoDB" id="5915751at2759"/>
<accession>A0A183EXV2</accession>
<evidence type="ECO:0000313" key="2">
    <source>
        <dbReference type="Proteomes" id="UP000271098"/>
    </source>
</evidence>
<dbReference type="WBParaSite" id="GPUH_0002582301-mRNA-1">
    <property type="protein sequence ID" value="GPUH_0002582301-mRNA-1"/>
    <property type="gene ID" value="GPUH_0002582301"/>
</dbReference>
<reference evidence="3" key="1">
    <citation type="submission" date="2016-06" db="UniProtKB">
        <authorList>
            <consortium name="WormBaseParasite"/>
        </authorList>
    </citation>
    <scope>IDENTIFICATION</scope>
</reference>
<name>A0A183EXV2_9BILA</name>
<sequence length="99" mass="11204">MRSDTGRPPHLGHNQLGYFLMWLRYEVSEKKRAALLSTNPIEVDGISTDQSGVPLKMTTSDLVLSLQKQPEKPRLTTVGVVDDVFSFFIEQYSMFAVEL</sequence>
<dbReference type="EMBL" id="UYRT01106893">
    <property type="protein sequence ID" value="VDN44673.1"/>
    <property type="molecule type" value="Genomic_DNA"/>
</dbReference>
<keyword evidence="2" id="KW-1185">Reference proteome</keyword>
<organism evidence="3">
    <name type="scientific">Gongylonema pulchrum</name>
    <dbReference type="NCBI Taxonomy" id="637853"/>
    <lineage>
        <taxon>Eukaryota</taxon>
        <taxon>Metazoa</taxon>
        <taxon>Ecdysozoa</taxon>
        <taxon>Nematoda</taxon>
        <taxon>Chromadorea</taxon>
        <taxon>Rhabditida</taxon>
        <taxon>Spirurina</taxon>
        <taxon>Spiruromorpha</taxon>
        <taxon>Spiruroidea</taxon>
        <taxon>Gongylonematidae</taxon>
        <taxon>Gongylonema</taxon>
    </lineage>
</organism>
<dbReference type="Proteomes" id="UP000271098">
    <property type="component" value="Unassembled WGS sequence"/>
</dbReference>
<evidence type="ECO:0000313" key="3">
    <source>
        <dbReference type="WBParaSite" id="GPUH_0002582301-mRNA-1"/>
    </source>
</evidence>
<dbReference type="AlphaFoldDB" id="A0A183EXV2"/>
<gene>
    <name evidence="1" type="ORF">GPUH_LOCUS25793</name>
</gene>
<proteinExistence type="predicted"/>